<protein>
    <submittedName>
        <fullName evidence="1">Uncharacterized protein</fullName>
    </submittedName>
</protein>
<sequence length="61" mass="6654">MDLPDSARALPDLARALRDFPRALWDVARADCARVINVLAMIGSCGSALESSGDLRMLRRP</sequence>
<dbReference type="KEGG" id="mph:MLP_38570"/>
<dbReference type="EMBL" id="AP012204">
    <property type="protein sequence ID" value="BAK36871.1"/>
    <property type="molecule type" value="Genomic_DNA"/>
</dbReference>
<evidence type="ECO:0000313" key="2">
    <source>
        <dbReference type="Proteomes" id="UP000007947"/>
    </source>
</evidence>
<proteinExistence type="predicted"/>
<organism evidence="1 2">
    <name type="scientific">Microlunatus phosphovorus (strain ATCC 700054 / DSM 10555 / JCM 9379 / NBRC 101784 / NCIMB 13414 / VKM Ac-1990 / NM-1)</name>
    <dbReference type="NCBI Taxonomy" id="1032480"/>
    <lineage>
        <taxon>Bacteria</taxon>
        <taxon>Bacillati</taxon>
        <taxon>Actinomycetota</taxon>
        <taxon>Actinomycetes</taxon>
        <taxon>Propionibacteriales</taxon>
        <taxon>Propionibacteriaceae</taxon>
        <taxon>Microlunatus</taxon>
    </lineage>
</organism>
<accession>F5XQ40</accession>
<dbReference type="Proteomes" id="UP000007947">
    <property type="component" value="Chromosome"/>
</dbReference>
<dbReference type="AlphaFoldDB" id="F5XQ40"/>
<dbReference type="STRING" id="1032480.MLP_38570"/>
<gene>
    <name evidence="1" type="ordered locus">MLP_38570</name>
</gene>
<reference evidence="1 2" key="1">
    <citation type="submission" date="2011-05" db="EMBL/GenBank/DDBJ databases">
        <title>Whole genome sequence of Microlunatus phosphovorus NM-1.</title>
        <authorList>
            <person name="Hosoyama A."/>
            <person name="Sasaki K."/>
            <person name="Harada T."/>
            <person name="Igarashi R."/>
            <person name="Kawakoshi A."/>
            <person name="Sasagawa M."/>
            <person name="Fukada J."/>
            <person name="Nakamura S."/>
            <person name="Katano Y."/>
            <person name="Hanada S."/>
            <person name="Kamagata Y."/>
            <person name="Nakamura N."/>
            <person name="Yamazaki S."/>
            <person name="Fujita N."/>
        </authorList>
    </citation>
    <scope>NUCLEOTIDE SEQUENCE [LARGE SCALE GENOMIC DNA]</scope>
    <source>
        <strain evidence="2">ATCC 700054 / DSM 10555 / JCM 9379 / NBRC 101784 / NCIMB 13414 / VKM Ac-1990 / NM-1</strain>
    </source>
</reference>
<keyword evidence="2" id="KW-1185">Reference proteome</keyword>
<dbReference type="HOGENOM" id="CLU_2917508_0_0_11"/>
<name>F5XQ40_MICPN</name>
<evidence type="ECO:0000313" key="1">
    <source>
        <dbReference type="EMBL" id="BAK36871.1"/>
    </source>
</evidence>